<dbReference type="InterPro" id="IPR036388">
    <property type="entry name" value="WH-like_DNA-bd_sf"/>
</dbReference>
<comment type="caution">
    <text evidence="5">The sequence shown here is derived from an EMBL/GenBank/DDBJ whole genome shotgun (WGS) entry which is preliminary data.</text>
</comment>
<dbReference type="CDD" id="cd06170">
    <property type="entry name" value="LuxR_C_like"/>
    <property type="match status" value="1"/>
</dbReference>
<evidence type="ECO:0000256" key="2">
    <source>
        <dbReference type="ARBA" id="ARBA00023125"/>
    </source>
</evidence>
<dbReference type="InterPro" id="IPR016032">
    <property type="entry name" value="Sig_transdc_resp-reg_C-effctor"/>
</dbReference>
<evidence type="ECO:0000256" key="1">
    <source>
        <dbReference type="ARBA" id="ARBA00023015"/>
    </source>
</evidence>
<reference evidence="5 6" key="1">
    <citation type="submission" date="2017-09" db="EMBL/GenBank/DDBJ databases">
        <title>Depth-based differentiation of microbial function through sediment-hosted aquifers and enrichment of novel symbionts in the deep terrestrial subsurface.</title>
        <authorList>
            <person name="Probst A.J."/>
            <person name="Ladd B."/>
            <person name="Jarett J.K."/>
            <person name="Geller-Mcgrath D.E."/>
            <person name="Sieber C.M."/>
            <person name="Emerson J.B."/>
            <person name="Anantharaman K."/>
            <person name="Thomas B.C."/>
            <person name="Malmstrom R."/>
            <person name="Stieglmeier M."/>
            <person name="Klingl A."/>
            <person name="Woyke T."/>
            <person name="Ryan C.M."/>
            <person name="Banfield J.F."/>
        </authorList>
    </citation>
    <scope>NUCLEOTIDE SEQUENCE [LARGE SCALE GENOMIC DNA]</scope>
    <source>
        <strain evidence="5">CG10_big_fil_rev_8_21_14_0_10_48_11</strain>
    </source>
</reference>
<evidence type="ECO:0000313" key="5">
    <source>
        <dbReference type="EMBL" id="PJE75950.1"/>
    </source>
</evidence>
<dbReference type="Gene3D" id="1.10.10.10">
    <property type="entry name" value="Winged helix-like DNA-binding domain superfamily/Winged helix DNA-binding domain"/>
    <property type="match status" value="1"/>
</dbReference>
<sequence>MSCRSLHRGRRRTFLLVYLAAYLLDTLGHSKKVECGPAFRSRYHDRRSKTMYRAIAAETTQPALKLTEREKEILRLVSDGLTNAEIASGLLVARETVKSELKRIFHKLSHEIRNRTQAAVLLVKNGWL</sequence>
<keyword evidence="3" id="KW-0804">Transcription</keyword>
<dbReference type="Proteomes" id="UP000231152">
    <property type="component" value="Unassembled WGS sequence"/>
</dbReference>
<dbReference type="AlphaFoldDB" id="A0A2M8LET0"/>
<accession>A0A2M8LET0</accession>
<evidence type="ECO:0000259" key="4">
    <source>
        <dbReference type="PROSITE" id="PS50043"/>
    </source>
</evidence>
<keyword evidence="1" id="KW-0805">Transcription regulation</keyword>
<evidence type="ECO:0000313" key="6">
    <source>
        <dbReference type="Proteomes" id="UP000231152"/>
    </source>
</evidence>
<dbReference type="EMBL" id="PFET01000008">
    <property type="protein sequence ID" value="PJE75950.1"/>
    <property type="molecule type" value="Genomic_DNA"/>
</dbReference>
<gene>
    <name evidence="5" type="ORF">COV04_02240</name>
</gene>
<dbReference type="PANTHER" id="PTHR44688:SF16">
    <property type="entry name" value="DNA-BINDING TRANSCRIPTIONAL ACTIVATOR DEVR_DOSR"/>
    <property type="match status" value="1"/>
</dbReference>
<dbReference type="GO" id="GO:0003677">
    <property type="term" value="F:DNA binding"/>
    <property type="evidence" value="ECO:0007669"/>
    <property type="project" value="UniProtKB-KW"/>
</dbReference>
<proteinExistence type="predicted"/>
<dbReference type="PRINTS" id="PR00038">
    <property type="entry name" value="HTHLUXR"/>
</dbReference>
<evidence type="ECO:0000256" key="3">
    <source>
        <dbReference type="ARBA" id="ARBA00023163"/>
    </source>
</evidence>
<protein>
    <recommendedName>
        <fullName evidence="4">HTH luxR-type domain-containing protein</fullName>
    </recommendedName>
</protein>
<keyword evidence="2" id="KW-0238">DNA-binding</keyword>
<organism evidence="5 6">
    <name type="scientific">Candidatus Uhrbacteria bacterium CG10_big_fil_rev_8_21_14_0_10_48_11</name>
    <dbReference type="NCBI Taxonomy" id="1975037"/>
    <lineage>
        <taxon>Bacteria</taxon>
        <taxon>Candidatus Uhriibacteriota</taxon>
    </lineage>
</organism>
<dbReference type="PROSITE" id="PS00622">
    <property type="entry name" value="HTH_LUXR_1"/>
    <property type="match status" value="1"/>
</dbReference>
<name>A0A2M8LET0_9BACT</name>
<feature type="domain" description="HTH luxR-type" evidence="4">
    <location>
        <begin position="59"/>
        <end position="126"/>
    </location>
</feature>
<dbReference type="SUPFAM" id="SSF46894">
    <property type="entry name" value="C-terminal effector domain of the bipartite response regulators"/>
    <property type="match status" value="1"/>
</dbReference>
<dbReference type="PROSITE" id="PS50043">
    <property type="entry name" value="HTH_LUXR_2"/>
    <property type="match status" value="1"/>
</dbReference>
<dbReference type="SMART" id="SM00421">
    <property type="entry name" value="HTH_LUXR"/>
    <property type="match status" value="1"/>
</dbReference>
<dbReference type="GO" id="GO:0006355">
    <property type="term" value="P:regulation of DNA-templated transcription"/>
    <property type="evidence" value="ECO:0007669"/>
    <property type="project" value="InterPro"/>
</dbReference>
<dbReference type="InterPro" id="IPR000792">
    <property type="entry name" value="Tscrpt_reg_LuxR_C"/>
</dbReference>
<dbReference type="Pfam" id="PF00196">
    <property type="entry name" value="GerE"/>
    <property type="match status" value="1"/>
</dbReference>
<dbReference type="PANTHER" id="PTHR44688">
    <property type="entry name" value="DNA-BINDING TRANSCRIPTIONAL ACTIVATOR DEVR_DOSR"/>
    <property type="match status" value="1"/>
</dbReference>